<keyword evidence="3 14" id="KW-0349">Heme</keyword>
<comment type="caution">
    <text evidence="17">The sequence shown here is derived from an EMBL/GenBank/DDBJ whole genome shotgun (WGS) entry which is preliminary data.</text>
</comment>
<comment type="catalytic activity">
    <reaction evidence="11">
        <text>(2S)-naringenin 4',7-dimethyl ether + reduced [NADPH--hemoprotein reductase] + O2 = (2S)-carthamidin-4',7-dimethyl ether + oxidized [NADPH--hemoprotein reductase] + H2O + H(+)</text>
        <dbReference type="Rhea" id="RHEA:73439"/>
        <dbReference type="Rhea" id="RHEA-COMP:11964"/>
        <dbReference type="Rhea" id="RHEA-COMP:11965"/>
        <dbReference type="ChEBI" id="CHEBI:15377"/>
        <dbReference type="ChEBI" id="CHEBI:15378"/>
        <dbReference type="ChEBI" id="CHEBI:15379"/>
        <dbReference type="ChEBI" id="CHEBI:57618"/>
        <dbReference type="ChEBI" id="CHEBI:58210"/>
        <dbReference type="ChEBI" id="CHEBI:192816"/>
        <dbReference type="ChEBI" id="CHEBI:192817"/>
    </reaction>
    <physiologicalReaction direction="left-to-right" evidence="11">
        <dbReference type="Rhea" id="RHEA:73440"/>
    </physiologicalReaction>
</comment>
<evidence type="ECO:0000256" key="14">
    <source>
        <dbReference type="PIRSR" id="PIRSR602401-1"/>
    </source>
</evidence>
<keyword evidence="16" id="KW-1133">Transmembrane helix</keyword>
<dbReference type="OrthoDB" id="2789670at2759"/>
<dbReference type="InterPro" id="IPR002401">
    <property type="entry name" value="Cyt_P450_E_grp-I"/>
</dbReference>
<evidence type="ECO:0000256" key="10">
    <source>
        <dbReference type="ARBA" id="ARBA00051691"/>
    </source>
</evidence>
<protein>
    <recommendedName>
        <fullName evidence="13">Flavonoid-6-hydroxylase</fullName>
    </recommendedName>
</protein>
<dbReference type="Gene3D" id="1.10.630.10">
    <property type="entry name" value="Cytochrome P450"/>
    <property type="match status" value="1"/>
</dbReference>
<dbReference type="GO" id="GO:0004497">
    <property type="term" value="F:monooxygenase activity"/>
    <property type="evidence" value="ECO:0007669"/>
    <property type="project" value="UniProtKB-KW"/>
</dbReference>
<dbReference type="PANTHER" id="PTHR47951">
    <property type="entry name" value="OS08G0547900 PROTEIN"/>
    <property type="match status" value="1"/>
</dbReference>
<evidence type="ECO:0000256" key="13">
    <source>
        <dbReference type="ARBA" id="ARBA00067499"/>
    </source>
</evidence>
<dbReference type="GO" id="GO:0020037">
    <property type="term" value="F:heme binding"/>
    <property type="evidence" value="ECO:0007669"/>
    <property type="project" value="InterPro"/>
</dbReference>
<dbReference type="InterPro" id="IPR036396">
    <property type="entry name" value="Cyt_P450_sf"/>
</dbReference>
<dbReference type="STRING" id="429701.A0A2G9IBH0"/>
<keyword evidence="16" id="KW-0812">Transmembrane</keyword>
<comment type="catalytic activity">
    <reaction evidence="9">
        <text>(2S)-sakuranetin + reduced [NADPH--hemoprotein reductase] + O2 = (2S)-7-methylcarthamidin + oxidized [NADPH--hemoprotein reductase] + H2O + H(+)</text>
        <dbReference type="Rhea" id="RHEA:73431"/>
        <dbReference type="Rhea" id="RHEA-COMP:11964"/>
        <dbReference type="Rhea" id="RHEA-COMP:11965"/>
        <dbReference type="ChEBI" id="CHEBI:15377"/>
        <dbReference type="ChEBI" id="CHEBI:15378"/>
        <dbReference type="ChEBI" id="CHEBI:15379"/>
        <dbReference type="ChEBI" id="CHEBI:28927"/>
        <dbReference type="ChEBI" id="CHEBI:57618"/>
        <dbReference type="ChEBI" id="CHEBI:58210"/>
        <dbReference type="ChEBI" id="CHEBI:192815"/>
    </reaction>
    <physiologicalReaction direction="left-to-right" evidence="9">
        <dbReference type="Rhea" id="RHEA:73432"/>
    </physiologicalReaction>
</comment>
<dbReference type="PRINTS" id="PR00463">
    <property type="entry name" value="EP450I"/>
</dbReference>
<evidence type="ECO:0000256" key="7">
    <source>
        <dbReference type="ARBA" id="ARBA00023033"/>
    </source>
</evidence>
<evidence type="ECO:0000256" key="3">
    <source>
        <dbReference type="ARBA" id="ARBA00022617"/>
    </source>
</evidence>
<name>A0A2G9IBH0_9LAMI</name>
<keyword evidence="4 14" id="KW-0479">Metal-binding</keyword>
<evidence type="ECO:0000256" key="5">
    <source>
        <dbReference type="ARBA" id="ARBA00023002"/>
    </source>
</evidence>
<keyword evidence="18" id="KW-1185">Reference proteome</keyword>
<comment type="similarity">
    <text evidence="15">Belongs to the cytochrome P450 family.</text>
</comment>
<evidence type="ECO:0000313" key="18">
    <source>
        <dbReference type="Proteomes" id="UP000231279"/>
    </source>
</evidence>
<keyword evidence="5 15" id="KW-0560">Oxidoreductase</keyword>
<dbReference type="InterPro" id="IPR001128">
    <property type="entry name" value="Cyt_P450"/>
</dbReference>
<evidence type="ECO:0000256" key="8">
    <source>
        <dbReference type="ARBA" id="ARBA00034479"/>
    </source>
</evidence>
<comment type="pathway">
    <text evidence="8">Flavonoid metabolism.</text>
</comment>
<comment type="catalytic activity">
    <reaction evidence="10">
        <text>genkwanin + reduced [NADPH--hemoprotein reductase] + O2 = scutellarein 7-methyl ether + oxidized [NADPH--hemoprotein reductase] + H2O</text>
        <dbReference type="Rhea" id="RHEA:73427"/>
        <dbReference type="Rhea" id="RHEA-COMP:11964"/>
        <dbReference type="Rhea" id="RHEA-COMP:11965"/>
        <dbReference type="ChEBI" id="CHEBI:15377"/>
        <dbReference type="ChEBI" id="CHEBI:15379"/>
        <dbReference type="ChEBI" id="CHEBI:57618"/>
        <dbReference type="ChEBI" id="CHEBI:58210"/>
        <dbReference type="ChEBI" id="CHEBI:192700"/>
        <dbReference type="ChEBI" id="CHEBI:192701"/>
    </reaction>
    <physiologicalReaction direction="left-to-right" evidence="10">
        <dbReference type="Rhea" id="RHEA:73428"/>
    </physiologicalReaction>
</comment>
<evidence type="ECO:0000256" key="4">
    <source>
        <dbReference type="ARBA" id="ARBA00022723"/>
    </source>
</evidence>
<accession>A0A2G9IBH0</accession>
<evidence type="ECO:0000256" key="15">
    <source>
        <dbReference type="RuleBase" id="RU000461"/>
    </source>
</evidence>
<evidence type="ECO:0000256" key="11">
    <source>
        <dbReference type="ARBA" id="ARBA00052049"/>
    </source>
</evidence>
<dbReference type="PANTHER" id="PTHR47951:SF7">
    <property type="entry name" value="FLAVONOID 3',5'-HYDROXYLASE-LIKE ISOFORM X1"/>
    <property type="match status" value="1"/>
</dbReference>
<dbReference type="PRINTS" id="PR00385">
    <property type="entry name" value="P450"/>
</dbReference>
<dbReference type="Proteomes" id="UP000231279">
    <property type="component" value="Unassembled WGS sequence"/>
</dbReference>
<dbReference type="Pfam" id="PF00067">
    <property type="entry name" value="p450"/>
    <property type="match status" value="1"/>
</dbReference>
<proteinExistence type="inferred from homology"/>
<feature type="binding site" description="axial binding residue" evidence="14">
    <location>
        <position position="449"/>
    </location>
    <ligand>
        <name>heme</name>
        <dbReference type="ChEBI" id="CHEBI:30413"/>
    </ligand>
    <ligandPart>
        <name>Fe</name>
        <dbReference type="ChEBI" id="CHEBI:18248"/>
    </ligandPart>
</feature>
<feature type="transmembrane region" description="Helical" evidence="16">
    <location>
        <begin position="6"/>
        <end position="23"/>
    </location>
</feature>
<dbReference type="InterPro" id="IPR017972">
    <property type="entry name" value="Cyt_P450_CS"/>
</dbReference>
<reference evidence="18" key="1">
    <citation type="journal article" date="2018" name="Gigascience">
        <title>Genome assembly of the Pink Ipe (Handroanthus impetiginosus, Bignoniaceae), a highly valued, ecologically keystone Neotropical timber forest tree.</title>
        <authorList>
            <person name="Silva-Junior O.B."/>
            <person name="Grattapaglia D."/>
            <person name="Novaes E."/>
            <person name="Collevatti R.G."/>
        </authorList>
    </citation>
    <scope>NUCLEOTIDE SEQUENCE [LARGE SCALE GENOMIC DNA]</scope>
    <source>
        <strain evidence="18">cv. UFG-1</strain>
    </source>
</reference>
<dbReference type="GO" id="GO:0016705">
    <property type="term" value="F:oxidoreductase activity, acting on paired donors, with incorporation or reduction of molecular oxygen"/>
    <property type="evidence" value="ECO:0007669"/>
    <property type="project" value="InterPro"/>
</dbReference>
<keyword evidence="6 14" id="KW-0408">Iron</keyword>
<dbReference type="EMBL" id="NKXS01000013">
    <property type="protein sequence ID" value="PIN27094.1"/>
    <property type="molecule type" value="Genomic_DNA"/>
</dbReference>
<evidence type="ECO:0000256" key="16">
    <source>
        <dbReference type="SAM" id="Phobius"/>
    </source>
</evidence>
<keyword evidence="7 15" id="KW-0503">Monooxygenase</keyword>
<sequence>MDQFYMATLSISILAISIAIWFIKTSLQAEPKTPPLPPGPRGLPILGYLPFLSKNLHHQFTDLAHKYGPIFKLYLGTKLCVVISSPSLVKEIVRDQDAIFANRDVPIAAYIFSYGANDIAWSPQNSQWRSMRKVFVQEMLSNKSLEASLGLRGDEIRKVIKDVHSTNLGKPIYFGELPFRTQLNVVVNMLWGGIIEGEEGERIKGDSRAVISKIIDLLGKPNVSDFYPGLAWLDIQGVKKEMESCVESVDRIFDAVIDEYKRKLSGEIKSEGKKDFLQILLELMEKRDSEMSITQTQLKALLMDMVVAGTDTTATTIEWAMAELMNNPEVMAKAQTELSDVVGLDNIIEECHLSELKYLEAIIKETLRVHPAAPLLVPKCPIQSSIVGGYTIPQNSKVFINVSSIQTDPTIWDNPMEFKPERFLDDNEKWDLRGNNFNYLPFGSGRRICPGLPLAERMSMYFLASLIHSFEWKLPNGEKLDMSGTFGIVLRKSTPLVAIPSPRLSDSKLYM</sequence>
<evidence type="ECO:0000256" key="1">
    <source>
        <dbReference type="ARBA" id="ARBA00001971"/>
    </source>
</evidence>
<comment type="subcellular location">
    <subcellularLocation>
        <location evidence="2">Membrane</location>
        <topology evidence="2">Single-pass membrane protein</topology>
    </subcellularLocation>
</comment>
<evidence type="ECO:0000256" key="2">
    <source>
        <dbReference type="ARBA" id="ARBA00004167"/>
    </source>
</evidence>
<dbReference type="CDD" id="cd11073">
    <property type="entry name" value="CYP76-like"/>
    <property type="match status" value="1"/>
</dbReference>
<evidence type="ECO:0000256" key="6">
    <source>
        <dbReference type="ARBA" id="ARBA00023004"/>
    </source>
</evidence>
<dbReference type="SUPFAM" id="SSF48264">
    <property type="entry name" value="Cytochrome P450"/>
    <property type="match status" value="1"/>
</dbReference>
<comment type="catalytic activity">
    <reaction evidence="12">
        <text>apigenin 4',7-dimethyl ether + reduced [NADPH--hemoprotein reductase] + O2 = ladanein + oxidized [NADPH--hemoprotein reductase] + H2O + H(+)</text>
        <dbReference type="Rhea" id="RHEA:73435"/>
        <dbReference type="Rhea" id="RHEA-COMP:11964"/>
        <dbReference type="Rhea" id="RHEA-COMP:11965"/>
        <dbReference type="ChEBI" id="CHEBI:2769"/>
        <dbReference type="ChEBI" id="CHEBI:15377"/>
        <dbReference type="ChEBI" id="CHEBI:15378"/>
        <dbReference type="ChEBI" id="CHEBI:15379"/>
        <dbReference type="ChEBI" id="CHEBI:57618"/>
        <dbReference type="ChEBI" id="CHEBI:58210"/>
        <dbReference type="ChEBI" id="CHEBI:192702"/>
    </reaction>
    <physiologicalReaction direction="left-to-right" evidence="12">
        <dbReference type="Rhea" id="RHEA:73436"/>
    </physiologicalReaction>
</comment>
<comment type="cofactor">
    <cofactor evidence="1 14">
        <name>heme</name>
        <dbReference type="ChEBI" id="CHEBI:30413"/>
    </cofactor>
</comment>
<evidence type="ECO:0000313" key="17">
    <source>
        <dbReference type="EMBL" id="PIN27094.1"/>
    </source>
</evidence>
<gene>
    <name evidence="17" type="ORF">CDL12_00152</name>
</gene>
<dbReference type="FunFam" id="1.10.630.10:FF:000026">
    <property type="entry name" value="Cytochrome P450 82C4"/>
    <property type="match status" value="1"/>
</dbReference>
<dbReference type="GO" id="GO:0016020">
    <property type="term" value="C:membrane"/>
    <property type="evidence" value="ECO:0007669"/>
    <property type="project" value="UniProtKB-SubCell"/>
</dbReference>
<keyword evidence="16" id="KW-0472">Membrane</keyword>
<evidence type="ECO:0000256" key="12">
    <source>
        <dbReference type="ARBA" id="ARBA00052216"/>
    </source>
</evidence>
<evidence type="ECO:0000256" key="9">
    <source>
        <dbReference type="ARBA" id="ARBA00050930"/>
    </source>
</evidence>
<dbReference type="PROSITE" id="PS00086">
    <property type="entry name" value="CYTOCHROME_P450"/>
    <property type="match status" value="1"/>
</dbReference>
<dbReference type="AlphaFoldDB" id="A0A2G9IBH0"/>
<dbReference type="GO" id="GO:0005506">
    <property type="term" value="F:iron ion binding"/>
    <property type="evidence" value="ECO:0007669"/>
    <property type="project" value="InterPro"/>
</dbReference>
<organism evidence="17 18">
    <name type="scientific">Handroanthus impetiginosus</name>
    <dbReference type="NCBI Taxonomy" id="429701"/>
    <lineage>
        <taxon>Eukaryota</taxon>
        <taxon>Viridiplantae</taxon>
        <taxon>Streptophyta</taxon>
        <taxon>Embryophyta</taxon>
        <taxon>Tracheophyta</taxon>
        <taxon>Spermatophyta</taxon>
        <taxon>Magnoliopsida</taxon>
        <taxon>eudicotyledons</taxon>
        <taxon>Gunneridae</taxon>
        <taxon>Pentapetalae</taxon>
        <taxon>asterids</taxon>
        <taxon>lamiids</taxon>
        <taxon>Lamiales</taxon>
        <taxon>Bignoniaceae</taxon>
        <taxon>Crescentiina</taxon>
        <taxon>Tabebuia alliance</taxon>
        <taxon>Handroanthus</taxon>
    </lineage>
</organism>